<dbReference type="InterPro" id="IPR052895">
    <property type="entry name" value="HetReg/Transcr_Mod"/>
</dbReference>
<evidence type="ECO:0000313" key="4">
    <source>
        <dbReference type="Proteomes" id="UP001583177"/>
    </source>
</evidence>
<feature type="domain" description="Heterokaryon incompatibility" evidence="2">
    <location>
        <begin position="111"/>
        <end position="294"/>
    </location>
</feature>
<feature type="compositionally biased region" description="Polar residues" evidence="1">
    <location>
        <begin position="46"/>
        <end position="56"/>
    </location>
</feature>
<organism evidence="3 4">
    <name type="scientific">Diaporthe australafricana</name>
    <dbReference type="NCBI Taxonomy" id="127596"/>
    <lineage>
        <taxon>Eukaryota</taxon>
        <taxon>Fungi</taxon>
        <taxon>Dikarya</taxon>
        <taxon>Ascomycota</taxon>
        <taxon>Pezizomycotina</taxon>
        <taxon>Sordariomycetes</taxon>
        <taxon>Sordariomycetidae</taxon>
        <taxon>Diaporthales</taxon>
        <taxon>Diaporthaceae</taxon>
        <taxon>Diaporthe</taxon>
    </lineage>
</organism>
<dbReference type="PANTHER" id="PTHR24148:SF64">
    <property type="entry name" value="HETEROKARYON INCOMPATIBILITY DOMAIN-CONTAINING PROTEIN"/>
    <property type="match status" value="1"/>
</dbReference>
<keyword evidence="4" id="KW-1185">Reference proteome</keyword>
<dbReference type="PANTHER" id="PTHR24148">
    <property type="entry name" value="ANKYRIN REPEAT DOMAIN-CONTAINING PROTEIN 39 HOMOLOG-RELATED"/>
    <property type="match status" value="1"/>
</dbReference>
<comment type="caution">
    <text evidence="3">The sequence shown here is derived from an EMBL/GenBank/DDBJ whole genome shotgun (WGS) entry which is preliminary data.</text>
</comment>
<feature type="compositionally biased region" description="Low complexity" evidence="1">
    <location>
        <begin position="35"/>
        <end position="45"/>
    </location>
</feature>
<sequence length="737" mass="83740">MSSGRDEWASLKTVLKREGKKGFKLARDSWRESRSSSSENFTASSDIQGDASTTKSTQKRDVELNPTSDFQYDPLPGQGFIRLLTILPGEDEELIQLQLSAVKLDDSHDSYESLSYVWGNPKQPKKLVIVNGASLEIYESLNTFLMNIRPSTTSASRVVWVDAICINQNDMIERNQQIPLMDIIYQSSMRTVVWLGAETEGWYGAEKEGGKELFDMLHDLAQDARALKNSSTTTSLDKVKAADDTDSASLPAILQRFLRREPVQSPKRDLYLARIDIWSILRCEWWYRAWTLQEILLSTSITLVQGTFEIDWQDFCLAVDHGLRMHIWVLMDSGTFVAEEIIPYLSIKSLQLQLGLHGDSAPDRPDFGAEGVLRLLEKCRQREAKDPRDKIYAICGIIKAVQKMRPGSNHVHSIVMNPDYTNPVVYVYRMLTQQLIETTQSLDVLGVCPQSTRRGLLSWVTDWSISDSFAVPLTRDSLDRPRHTHAARGTTARARFPPDAVTLVLRGHEVTSVKEVSEVLRRVHFTLGTRESIDKATDSETGGFRTVLKEAYEEAHRDLHAQASYFHTLLEWERFAATMTAQNPGGDAASVYWKTLCAGTYDPKDPDKTEAMYQEWLKVLVNLRNNEKRFGSFSSKINPMMYTMQSMSWNVGYPEFTPYLECAIERRFGWCENGWLCLLPEETHKDDRIVLVEGGKVPLVLRPDGDGYYMFVGEAYIHGIMDGEAFRPELCQDIKVC</sequence>
<evidence type="ECO:0000313" key="3">
    <source>
        <dbReference type="EMBL" id="KAL1857044.1"/>
    </source>
</evidence>
<dbReference type="Pfam" id="PF06985">
    <property type="entry name" value="HET"/>
    <property type="match status" value="1"/>
</dbReference>
<accession>A0ABR3WAG1</accession>
<protein>
    <recommendedName>
        <fullName evidence="2">Heterokaryon incompatibility domain-containing protein</fullName>
    </recommendedName>
</protein>
<dbReference type="InterPro" id="IPR010730">
    <property type="entry name" value="HET"/>
</dbReference>
<feature type="region of interest" description="Disordered" evidence="1">
    <location>
        <begin position="20"/>
        <end position="71"/>
    </location>
</feature>
<gene>
    <name evidence="3" type="ORF">Daus18300_010492</name>
</gene>
<reference evidence="3 4" key="1">
    <citation type="journal article" date="2024" name="IMA Fungus">
        <title>IMA Genome - F19 : A genome assembly and annotation guide to empower mycologists, including annotated draft genome sequences of Ceratocystis pirilliformis, Diaporthe australafricana, Fusarium ophioides, Paecilomyces lecythidis, and Sporothrix stenoceras.</title>
        <authorList>
            <person name="Aylward J."/>
            <person name="Wilson A.M."/>
            <person name="Visagie C.M."/>
            <person name="Spraker J."/>
            <person name="Barnes I."/>
            <person name="Buitendag C."/>
            <person name="Ceriani C."/>
            <person name="Del Mar Angel L."/>
            <person name="du Plessis D."/>
            <person name="Fuchs T."/>
            <person name="Gasser K."/>
            <person name="Kramer D."/>
            <person name="Li W."/>
            <person name="Munsamy K."/>
            <person name="Piso A."/>
            <person name="Price J.L."/>
            <person name="Sonnekus B."/>
            <person name="Thomas C."/>
            <person name="van der Nest A."/>
            <person name="van Dijk A."/>
            <person name="van Heerden A."/>
            <person name="van Vuuren N."/>
            <person name="Yilmaz N."/>
            <person name="Duong T.A."/>
            <person name="van der Merwe N.A."/>
            <person name="Wingfield M.J."/>
            <person name="Wingfield B.D."/>
        </authorList>
    </citation>
    <scope>NUCLEOTIDE SEQUENCE [LARGE SCALE GENOMIC DNA]</scope>
    <source>
        <strain evidence="3 4">CMW 18300</strain>
    </source>
</reference>
<dbReference type="Pfam" id="PF26639">
    <property type="entry name" value="Het-6_barrel"/>
    <property type="match status" value="1"/>
</dbReference>
<dbReference type="EMBL" id="JAWRVE010000116">
    <property type="protein sequence ID" value="KAL1857044.1"/>
    <property type="molecule type" value="Genomic_DNA"/>
</dbReference>
<evidence type="ECO:0000259" key="2">
    <source>
        <dbReference type="Pfam" id="PF06985"/>
    </source>
</evidence>
<dbReference type="Proteomes" id="UP001583177">
    <property type="component" value="Unassembled WGS sequence"/>
</dbReference>
<evidence type="ECO:0000256" key="1">
    <source>
        <dbReference type="SAM" id="MobiDB-lite"/>
    </source>
</evidence>
<feature type="compositionally biased region" description="Basic and acidic residues" evidence="1">
    <location>
        <begin position="20"/>
        <end position="34"/>
    </location>
</feature>
<name>A0ABR3WAG1_9PEZI</name>
<proteinExistence type="predicted"/>